<feature type="domain" description="HEPN" evidence="2">
    <location>
        <begin position="7"/>
        <end position="97"/>
    </location>
</feature>
<accession>A0ABT5AKI4</accession>
<evidence type="ECO:0000313" key="3">
    <source>
        <dbReference type="EMBL" id="MDB9537202.1"/>
    </source>
</evidence>
<dbReference type="PANTHER" id="PTHR36565">
    <property type="entry name" value="UPF0332 PROTEIN TM_1000"/>
    <property type="match status" value="1"/>
</dbReference>
<comment type="caution">
    <text evidence="3">The sequence shown here is derived from an EMBL/GenBank/DDBJ whole genome shotgun (WGS) entry which is preliminary data.</text>
</comment>
<name>A0ABT5AKI4_9CYAN</name>
<evidence type="ECO:0000313" key="4">
    <source>
        <dbReference type="Proteomes" id="UP001211249"/>
    </source>
</evidence>
<dbReference type="EMBL" id="JAQMUC010000084">
    <property type="protein sequence ID" value="MDB9537202.1"/>
    <property type="molecule type" value="Genomic_DNA"/>
</dbReference>
<dbReference type="Gene3D" id="1.20.120.330">
    <property type="entry name" value="Nucleotidyltransferases domain 2"/>
    <property type="match status" value="1"/>
</dbReference>
<evidence type="ECO:0000256" key="1">
    <source>
        <dbReference type="ARBA" id="ARBA00038248"/>
    </source>
</evidence>
<evidence type="ECO:0000259" key="2">
    <source>
        <dbReference type="Pfam" id="PF05168"/>
    </source>
</evidence>
<reference evidence="3 4" key="1">
    <citation type="submission" date="2023-01" db="EMBL/GenBank/DDBJ databases">
        <title>Genomes from the Australian National Cyanobacteria Reference Collection.</title>
        <authorList>
            <person name="Willis A."/>
            <person name="Lee E.M.F."/>
        </authorList>
    </citation>
    <scope>NUCLEOTIDE SEQUENCE [LARGE SCALE GENOMIC DNA]</scope>
    <source>
        <strain evidence="3 4">CS-1226</strain>
    </source>
</reference>
<protein>
    <submittedName>
        <fullName evidence="3">HEPN domain-containing protein</fullName>
    </submittedName>
</protein>
<dbReference type="PANTHER" id="PTHR36565:SF1">
    <property type="entry name" value="UPF0332 PROTEIN TM_1000"/>
    <property type="match status" value="1"/>
</dbReference>
<sequence>MKPEQLELLLKARQSILAAQLLLNNSFAEYSVSRSYYAMFYITQAFLEEKELSFSSHSGVISAFGREFAKTGIVPTKFHRQLIDAQDLRNSGDYGGLTAVSALMRYILSPLPASGEGVGGGVLVPHNTEKCCNTVSIEQAHEQIINAQQFLALAENHMGTLPL</sequence>
<dbReference type="Proteomes" id="UP001211249">
    <property type="component" value="Unassembled WGS sequence"/>
</dbReference>
<dbReference type="InterPro" id="IPR007842">
    <property type="entry name" value="HEPN_dom"/>
</dbReference>
<proteinExistence type="inferred from homology"/>
<gene>
    <name evidence="3" type="ORF">PN451_15420</name>
</gene>
<dbReference type="Pfam" id="PF05168">
    <property type="entry name" value="HEPN"/>
    <property type="match status" value="1"/>
</dbReference>
<organism evidence="3 4">
    <name type="scientific">Dolichospermum planctonicum CS-1226</name>
    <dbReference type="NCBI Taxonomy" id="3021751"/>
    <lineage>
        <taxon>Bacteria</taxon>
        <taxon>Bacillati</taxon>
        <taxon>Cyanobacteriota</taxon>
        <taxon>Cyanophyceae</taxon>
        <taxon>Nostocales</taxon>
        <taxon>Aphanizomenonaceae</taxon>
        <taxon>Dolichospermum</taxon>
        <taxon>Dolichospermum planctonicum</taxon>
    </lineage>
</organism>
<dbReference type="RefSeq" id="WP_271796907.1">
    <property type="nucleotide sequence ID" value="NZ_JAQMUC010000084.1"/>
</dbReference>
<comment type="similarity">
    <text evidence="1">Belongs to the UPF0332 family.</text>
</comment>
<dbReference type="InterPro" id="IPR052226">
    <property type="entry name" value="UPF0332_toxin"/>
</dbReference>
<keyword evidence="4" id="KW-1185">Reference proteome</keyword>